<gene>
    <name evidence="1" type="ORF">C1645_824827</name>
</gene>
<dbReference type="SUPFAM" id="SSF56112">
    <property type="entry name" value="Protein kinase-like (PK-like)"/>
    <property type="match status" value="1"/>
</dbReference>
<protein>
    <submittedName>
        <fullName evidence="1">Uncharacterized protein</fullName>
    </submittedName>
</protein>
<evidence type="ECO:0000313" key="2">
    <source>
        <dbReference type="Proteomes" id="UP000265703"/>
    </source>
</evidence>
<keyword evidence="2" id="KW-1185">Reference proteome</keyword>
<dbReference type="AlphaFoldDB" id="A0A397T065"/>
<dbReference type="EMBL" id="QKYT01000219">
    <property type="protein sequence ID" value="RIA89447.1"/>
    <property type="molecule type" value="Genomic_DNA"/>
</dbReference>
<organism evidence="1 2">
    <name type="scientific">Glomus cerebriforme</name>
    <dbReference type="NCBI Taxonomy" id="658196"/>
    <lineage>
        <taxon>Eukaryota</taxon>
        <taxon>Fungi</taxon>
        <taxon>Fungi incertae sedis</taxon>
        <taxon>Mucoromycota</taxon>
        <taxon>Glomeromycotina</taxon>
        <taxon>Glomeromycetes</taxon>
        <taxon>Glomerales</taxon>
        <taxon>Glomeraceae</taxon>
        <taxon>Glomus</taxon>
    </lineage>
</organism>
<dbReference type="Proteomes" id="UP000265703">
    <property type="component" value="Unassembled WGS sequence"/>
</dbReference>
<dbReference type="STRING" id="658196.A0A397T065"/>
<name>A0A397T065_9GLOM</name>
<dbReference type="Gene3D" id="1.10.510.10">
    <property type="entry name" value="Transferase(Phosphotransferase) domain 1"/>
    <property type="match status" value="1"/>
</dbReference>
<dbReference type="OrthoDB" id="2353542at2759"/>
<proteinExistence type="predicted"/>
<evidence type="ECO:0000313" key="1">
    <source>
        <dbReference type="EMBL" id="RIA89447.1"/>
    </source>
</evidence>
<sequence length="100" mass="11683">MEYGRWWIEEESRSQSKLFGVVLYINPKILTNIKNQTKLDEKSDVHVYSVCVLLWEISSGTHHFYKETNNIGLIYEITQGQRESIVPNTPNNYANIYTGK</sequence>
<dbReference type="InterPro" id="IPR011009">
    <property type="entry name" value="Kinase-like_dom_sf"/>
</dbReference>
<comment type="caution">
    <text evidence="1">The sequence shown here is derived from an EMBL/GenBank/DDBJ whole genome shotgun (WGS) entry which is preliminary data.</text>
</comment>
<accession>A0A397T065</accession>
<reference evidence="1 2" key="1">
    <citation type="submission" date="2018-06" db="EMBL/GenBank/DDBJ databases">
        <title>Comparative genomics reveals the genomic features of Rhizophagus irregularis, R. cerebriforme, R. diaphanum and Gigaspora rosea, and their symbiotic lifestyle signature.</title>
        <authorList>
            <person name="Morin E."/>
            <person name="San Clemente H."/>
            <person name="Chen E.C.H."/>
            <person name="De La Providencia I."/>
            <person name="Hainaut M."/>
            <person name="Kuo A."/>
            <person name="Kohler A."/>
            <person name="Murat C."/>
            <person name="Tang N."/>
            <person name="Roy S."/>
            <person name="Loubradou J."/>
            <person name="Henrissat B."/>
            <person name="Grigoriev I.V."/>
            <person name="Corradi N."/>
            <person name="Roux C."/>
            <person name="Martin F.M."/>
        </authorList>
    </citation>
    <scope>NUCLEOTIDE SEQUENCE [LARGE SCALE GENOMIC DNA]</scope>
    <source>
        <strain evidence="1 2">DAOM 227022</strain>
    </source>
</reference>